<dbReference type="PANTHER" id="PTHR43240">
    <property type="entry name" value="1,4-DIHYDROXY-2-NAPHTHOYL-COA THIOESTERASE 1"/>
    <property type="match status" value="1"/>
</dbReference>
<dbReference type="Proteomes" id="UP000672602">
    <property type="component" value="Unassembled WGS sequence"/>
</dbReference>
<feature type="domain" description="Thioesterase" evidence="2">
    <location>
        <begin position="47"/>
        <end position="122"/>
    </location>
</feature>
<dbReference type="CDD" id="cd03443">
    <property type="entry name" value="PaaI_thioesterase"/>
    <property type="match status" value="1"/>
</dbReference>
<dbReference type="RefSeq" id="WP_210683706.1">
    <property type="nucleotide sequence ID" value="NZ_JAGMWN010000014.1"/>
</dbReference>
<feature type="non-terminal residue" evidence="3">
    <location>
        <position position="138"/>
    </location>
</feature>
<dbReference type="AlphaFoldDB" id="A0A8J7V468"/>
<proteinExistence type="predicted"/>
<name>A0A8J7V468_9PROT</name>
<dbReference type="Pfam" id="PF03061">
    <property type="entry name" value="4HBT"/>
    <property type="match status" value="1"/>
</dbReference>
<dbReference type="EMBL" id="JAGMWN010000014">
    <property type="protein sequence ID" value="MBP5859110.1"/>
    <property type="molecule type" value="Genomic_DNA"/>
</dbReference>
<reference evidence="3" key="1">
    <citation type="submission" date="2021-04" db="EMBL/GenBank/DDBJ databases">
        <authorList>
            <person name="Zhang D.-C."/>
        </authorList>
    </citation>
    <scope>NUCLEOTIDE SEQUENCE</scope>
    <source>
        <strain evidence="3">CGMCC 1.15697</strain>
    </source>
</reference>
<dbReference type="GO" id="GO:0061522">
    <property type="term" value="F:1,4-dihydroxy-2-naphthoyl-CoA thioesterase activity"/>
    <property type="evidence" value="ECO:0007669"/>
    <property type="project" value="TreeGrafter"/>
</dbReference>
<keyword evidence="4" id="KW-1185">Reference proteome</keyword>
<evidence type="ECO:0000259" key="2">
    <source>
        <dbReference type="Pfam" id="PF03061"/>
    </source>
</evidence>
<comment type="caution">
    <text evidence="3">The sequence shown here is derived from an EMBL/GenBank/DDBJ whole genome shotgun (WGS) entry which is preliminary data.</text>
</comment>
<keyword evidence="1" id="KW-0378">Hydrolase</keyword>
<dbReference type="NCBIfam" id="TIGR00369">
    <property type="entry name" value="unchar_dom_1"/>
    <property type="match status" value="1"/>
</dbReference>
<dbReference type="InterPro" id="IPR003736">
    <property type="entry name" value="PAAI_dom"/>
</dbReference>
<gene>
    <name evidence="3" type="ORF">KAJ83_18965</name>
</gene>
<evidence type="ECO:0000256" key="1">
    <source>
        <dbReference type="ARBA" id="ARBA00022801"/>
    </source>
</evidence>
<dbReference type="GO" id="GO:0005829">
    <property type="term" value="C:cytosol"/>
    <property type="evidence" value="ECO:0007669"/>
    <property type="project" value="TreeGrafter"/>
</dbReference>
<dbReference type="InterPro" id="IPR006683">
    <property type="entry name" value="Thioestr_dom"/>
</dbReference>
<organism evidence="3 4">
    <name type="scientific">Marivibrio halodurans</name>
    <dbReference type="NCBI Taxonomy" id="2039722"/>
    <lineage>
        <taxon>Bacteria</taxon>
        <taxon>Pseudomonadati</taxon>
        <taxon>Pseudomonadota</taxon>
        <taxon>Alphaproteobacteria</taxon>
        <taxon>Rhodospirillales</taxon>
        <taxon>Rhodospirillaceae</taxon>
        <taxon>Marivibrio</taxon>
    </lineage>
</organism>
<dbReference type="InterPro" id="IPR029069">
    <property type="entry name" value="HotDog_dom_sf"/>
</dbReference>
<protein>
    <submittedName>
        <fullName evidence="3">PaaI family thioesterase</fullName>
    </submittedName>
</protein>
<evidence type="ECO:0000313" key="3">
    <source>
        <dbReference type="EMBL" id="MBP5859110.1"/>
    </source>
</evidence>
<evidence type="ECO:0000313" key="4">
    <source>
        <dbReference type="Proteomes" id="UP000672602"/>
    </source>
</evidence>
<sequence length="138" mass="14964">MPKLDPAEIKRRSANSLVETLGLEILEAGEKIARGRLVVAQRHLAPNGYLHAASVVALADTCCGYGTYADLPEGAAGFTTAELKSNHMGTLRAGTLCCEATAQHQGRTTQVWDARIFAEDRPEKTIALFRCTQIVLWP</sequence>
<dbReference type="PANTHER" id="PTHR43240:SF8">
    <property type="entry name" value="PHENYLACETIC ACID DEGRADATION-RELATED PROTEIN"/>
    <property type="match status" value="1"/>
</dbReference>
<dbReference type="Gene3D" id="3.10.129.10">
    <property type="entry name" value="Hotdog Thioesterase"/>
    <property type="match status" value="1"/>
</dbReference>
<dbReference type="SUPFAM" id="SSF54637">
    <property type="entry name" value="Thioesterase/thiol ester dehydrase-isomerase"/>
    <property type="match status" value="1"/>
</dbReference>
<accession>A0A8J7V468</accession>